<evidence type="ECO:0000313" key="1">
    <source>
        <dbReference type="EMBL" id="KAK6953409.1"/>
    </source>
</evidence>
<organism evidence="1 2">
    <name type="scientific">Daldinia eschscholtzii</name>
    <dbReference type="NCBI Taxonomy" id="292717"/>
    <lineage>
        <taxon>Eukaryota</taxon>
        <taxon>Fungi</taxon>
        <taxon>Dikarya</taxon>
        <taxon>Ascomycota</taxon>
        <taxon>Pezizomycotina</taxon>
        <taxon>Sordariomycetes</taxon>
        <taxon>Xylariomycetidae</taxon>
        <taxon>Xylariales</taxon>
        <taxon>Hypoxylaceae</taxon>
        <taxon>Daldinia</taxon>
    </lineage>
</organism>
<accession>A0AAX6MLA6</accession>
<comment type="caution">
    <text evidence="1">The sequence shown here is derived from an EMBL/GenBank/DDBJ whole genome shotgun (WGS) entry which is preliminary data.</text>
</comment>
<keyword evidence="2" id="KW-1185">Reference proteome</keyword>
<protein>
    <submittedName>
        <fullName evidence="1">Uncharacterized protein</fullName>
    </submittedName>
</protein>
<dbReference type="AlphaFoldDB" id="A0AAX6MLA6"/>
<evidence type="ECO:0000313" key="2">
    <source>
        <dbReference type="Proteomes" id="UP001369815"/>
    </source>
</evidence>
<dbReference type="Proteomes" id="UP001369815">
    <property type="component" value="Unassembled WGS sequence"/>
</dbReference>
<name>A0AAX6MLA6_9PEZI</name>
<sequence>MNKIAPNVQRQIKCRRVAAMPMSRVRNIKMEILLSVEDTIDTVGAITLNEDEKLTAARVMKISSQLAWTFITAKTEVS</sequence>
<gene>
    <name evidence="1" type="ORF">Daesc_005713</name>
</gene>
<dbReference type="EMBL" id="JBANMG010000005">
    <property type="protein sequence ID" value="KAK6953409.1"/>
    <property type="molecule type" value="Genomic_DNA"/>
</dbReference>
<proteinExistence type="predicted"/>
<reference evidence="1 2" key="1">
    <citation type="journal article" date="2024" name="Front Chem Biol">
        <title>Unveiling the potential of Daldinia eschscholtzii MFLUCC 19-0629 through bioactivity and bioinformatics studies for enhanced sustainable agriculture production.</title>
        <authorList>
            <person name="Brooks S."/>
            <person name="Weaver J.A."/>
            <person name="Klomchit A."/>
            <person name="Alharthi S.A."/>
            <person name="Onlamun T."/>
            <person name="Nurani R."/>
            <person name="Vong T.K."/>
            <person name="Alberti F."/>
            <person name="Greco C."/>
        </authorList>
    </citation>
    <scope>NUCLEOTIDE SEQUENCE [LARGE SCALE GENOMIC DNA]</scope>
    <source>
        <strain evidence="1">MFLUCC 19-0629</strain>
    </source>
</reference>